<accession>A0A840MI05</accession>
<dbReference type="PANTHER" id="PTHR13774:SF32">
    <property type="entry name" value="ANTISENSE-ENHANCING SEQUENCE 1"/>
    <property type="match status" value="1"/>
</dbReference>
<dbReference type="PANTHER" id="PTHR13774">
    <property type="entry name" value="PHENAZINE BIOSYNTHESIS PROTEIN"/>
    <property type="match status" value="1"/>
</dbReference>
<protein>
    <submittedName>
        <fullName evidence="3">PhzF family phenazine biosynthesis protein</fullName>
    </submittedName>
</protein>
<dbReference type="GO" id="GO:0016853">
    <property type="term" value="F:isomerase activity"/>
    <property type="evidence" value="ECO:0007669"/>
    <property type="project" value="TreeGrafter"/>
</dbReference>
<dbReference type="RefSeq" id="WP_184034535.1">
    <property type="nucleotide sequence ID" value="NZ_JACHHY010000002.1"/>
</dbReference>
<dbReference type="EMBL" id="JACHHY010000002">
    <property type="protein sequence ID" value="MBB5017155.1"/>
    <property type="molecule type" value="Genomic_DNA"/>
</dbReference>
<dbReference type="Gene3D" id="3.10.310.10">
    <property type="entry name" value="Diaminopimelate Epimerase, Chain A, domain 1"/>
    <property type="match status" value="2"/>
</dbReference>
<name>A0A840MI05_9PROT</name>
<comment type="caution">
    <text evidence="3">The sequence shown here is derived from an EMBL/GenBank/DDBJ whole genome shotgun (WGS) entry which is preliminary data.</text>
</comment>
<organism evidence="3 4">
    <name type="scientific">Chitinivorax tropicus</name>
    <dbReference type="NCBI Taxonomy" id="714531"/>
    <lineage>
        <taxon>Bacteria</taxon>
        <taxon>Pseudomonadati</taxon>
        <taxon>Pseudomonadota</taxon>
        <taxon>Betaproteobacteria</taxon>
        <taxon>Chitinivorax</taxon>
    </lineage>
</organism>
<dbReference type="Pfam" id="PF02567">
    <property type="entry name" value="PhzC-PhzF"/>
    <property type="match status" value="1"/>
</dbReference>
<comment type="similarity">
    <text evidence="1">Belongs to the PhzF family.</text>
</comment>
<dbReference type="SUPFAM" id="SSF54506">
    <property type="entry name" value="Diaminopimelate epimerase-like"/>
    <property type="match status" value="1"/>
</dbReference>
<dbReference type="AlphaFoldDB" id="A0A840MI05"/>
<gene>
    <name evidence="3" type="ORF">HNQ59_000417</name>
</gene>
<dbReference type="PIRSF" id="PIRSF016184">
    <property type="entry name" value="PhzC_PhzF"/>
    <property type="match status" value="1"/>
</dbReference>
<evidence type="ECO:0000313" key="4">
    <source>
        <dbReference type="Proteomes" id="UP000575898"/>
    </source>
</evidence>
<proteinExistence type="inferred from homology"/>
<dbReference type="GO" id="GO:0005737">
    <property type="term" value="C:cytoplasm"/>
    <property type="evidence" value="ECO:0007669"/>
    <property type="project" value="TreeGrafter"/>
</dbReference>
<dbReference type="InterPro" id="IPR003719">
    <property type="entry name" value="Phenazine_PhzF-like"/>
</dbReference>
<feature type="active site" evidence="2">
    <location>
        <position position="47"/>
    </location>
</feature>
<evidence type="ECO:0000256" key="1">
    <source>
        <dbReference type="ARBA" id="ARBA00008270"/>
    </source>
</evidence>
<keyword evidence="4" id="KW-1185">Reference proteome</keyword>
<sequence>MTIHRFHLVNVFAETPLSGNPLAVFEDGSGLDDATMLAMARQLNLPEIAFFLPPTQAADTRIRIFNTAAESTFVGHPTLGSAHVWNIIRNQANQRIALETHIGIVPVWHENDIWTFQAKTPTYRACNLSSQQLAAILGLQVKDITGTALFVSTGAEQLVVPLASRDAIMRCAPKAYVLEQFAANRNGQAAVYVWHRDEALVSVRFFHTDRGSLIEDHGTGSACANLGGWLLANGVPRPIRLDIRQGHTINRLSTIRLEVDQARHIYVGGRVAYLGAGELML</sequence>
<reference evidence="3 4" key="1">
    <citation type="submission" date="2020-08" db="EMBL/GenBank/DDBJ databases">
        <title>Genomic Encyclopedia of Type Strains, Phase IV (KMG-IV): sequencing the most valuable type-strain genomes for metagenomic binning, comparative biology and taxonomic classification.</title>
        <authorList>
            <person name="Goeker M."/>
        </authorList>
    </citation>
    <scope>NUCLEOTIDE SEQUENCE [LARGE SCALE GENOMIC DNA]</scope>
    <source>
        <strain evidence="3 4">DSM 27165</strain>
    </source>
</reference>
<evidence type="ECO:0000256" key="2">
    <source>
        <dbReference type="PIRSR" id="PIRSR016184-1"/>
    </source>
</evidence>
<dbReference type="Proteomes" id="UP000575898">
    <property type="component" value="Unassembled WGS sequence"/>
</dbReference>
<evidence type="ECO:0000313" key="3">
    <source>
        <dbReference type="EMBL" id="MBB5017155.1"/>
    </source>
</evidence>
<dbReference type="NCBIfam" id="TIGR00654">
    <property type="entry name" value="PhzF_family"/>
    <property type="match status" value="1"/>
</dbReference>